<feature type="domain" description="Bacterial surface antigen (D15)" evidence="3">
    <location>
        <begin position="189"/>
        <end position="373"/>
    </location>
</feature>
<accession>A0ABS5JSX8</accession>
<dbReference type="EMBL" id="JAGUCO010000003">
    <property type="protein sequence ID" value="MBS2097984.1"/>
    <property type="molecule type" value="Genomic_DNA"/>
</dbReference>
<evidence type="ECO:0000313" key="5">
    <source>
        <dbReference type="Proteomes" id="UP000708576"/>
    </source>
</evidence>
<gene>
    <name evidence="4" type="ORF">KEM10_06795</name>
</gene>
<sequence>MTIIVIVLLRVLISVHGQVDSTSLIINNLDSLRFAKIENKNFRIMPYLAPSYTPETEFLLSCGGLITFKTQQLNSLLNRSSIPFSLGYSSNGAVTINIQNVIYLADDRLRTLGEFIYRDMPDNYWGVGYENGLNVPKSNQTTGYKRMYWRFYERFMFRTYKDLFIGAVIDMNGTVASELNDYMKQDEYVQANGTEISNTGFGIAVEYDTRDFVQNAYEGVFVSATMLLFQQYLGGNTSYRVAEFDYRQYFKVQRERRTLAWMIKARHSFGDEIPWSDMAMLGGPFNMRGYTLGRFRDKNAWSLTAEYRHMFKRKTINKRGDYNSRLGYVTWLGAGTVSGQIKEFNGLLPNAGVGLRFELQPRMNVRFDYGIAKGENGVYITFSEAF</sequence>
<keyword evidence="2" id="KW-0472">Membrane</keyword>
<evidence type="ECO:0000256" key="1">
    <source>
        <dbReference type="ARBA" id="ARBA00004370"/>
    </source>
</evidence>
<protein>
    <submittedName>
        <fullName evidence="4">BamA/TamA family outer membrane protein</fullName>
    </submittedName>
</protein>
<dbReference type="Gene3D" id="2.40.160.50">
    <property type="entry name" value="membrane protein fhac: a member of the omp85/tpsb transporter family"/>
    <property type="match status" value="1"/>
</dbReference>
<dbReference type="RefSeq" id="WP_212215171.1">
    <property type="nucleotide sequence ID" value="NZ_JAGUCO010000003.1"/>
</dbReference>
<dbReference type="Proteomes" id="UP000708576">
    <property type="component" value="Unassembled WGS sequence"/>
</dbReference>
<name>A0ABS5JSX8_9BACT</name>
<evidence type="ECO:0000259" key="3">
    <source>
        <dbReference type="Pfam" id="PF01103"/>
    </source>
</evidence>
<dbReference type="InterPro" id="IPR000184">
    <property type="entry name" value="Bac_surfAg_D15"/>
</dbReference>
<organism evidence="4 5">
    <name type="scientific">Carboxylicivirga linearis</name>
    <dbReference type="NCBI Taxonomy" id="1628157"/>
    <lineage>
        <taxon>Bacteria</taxon>
        <taxon>Pseudomonadati</taxon>
        <taxon>Bacteroidota</taxon>
        <taxon>Bacteroidia</taxon>
        <taxon>Marinilabiliales</taxon>
        <taxon>Marinilabiliaceae</taxon>
        <taxon>Carboxylicivirga</taxon>
    </lineage>
</organism>
<dbReference type="Pfam" id="PF01103">
    <property type="entry name" value="Omp85"/>
    <property type="match status" value="1"/>
</dbReference>
<comment type="subcellular location">
    <subcellularLocation>
        <location evidence="1">Membrane</location>
    </subcellularLocation>
</comment>
<reference evidence="4 5" key="1">
    <citation type="journal article" date="2015" name="Int. J. Syst. Evol. Microbiol.">
        <title>Carboxylicivirga linearis sp. nov., isolated from a sea cucumber culture pond.</title>
        <authorList>
            <person name="Wang F.Q."/>
            <person name="Zhou Y.X."/>
            <person name="Lin X.Z."/>
            <person name="Chen G.J."/>
            <person name="Du Z.J."/>
        </authorList>
    </citation>
    <scope>NUCLEOTIDE SEQUENCE [LARGE SCALE GENOMIC DNA]</scope>
    <source>
        <strain evidence="4 5">FB218</strain>
    </source>
</reference>
<evidence type="ECO:0000256" key="2">
    <source>
        <dbReference type="ARBA" id="ARBA00023136"/>
    </source>
</evidence>
<proteinExistence type="predicted"/>
<evidence type="ECO:0000313" key="4">
    <source>
        <dbReference type="EMBL" id="MBS2097984.1"/>
    </source>
</evidence>
<keyword evidence="5" id="KW-1185">Reference proteome</keyword>
<comment type="caution">
    <text evidence="4">The sequence shown here is derived from an EMBL/GenBank/DDBJ whole genome shotgun (WGS) entry which is preliminary data.</text>
</comment>